<proteinExistence type="predicted"/>
<dbReference type="PANTHER" id="PTHR24559:SF444">
    <property type="entry name" value="REVERSE TRANSCRIPTASE DOMAIN-CONTAINING PROTEIN"/>
    <property type="match status" value="1"/>
</dbReference>
<evidence type="ECO:0000256" key="3">
    <source>
        <dbReference type="ARBA" id="ARBA00022695"/>
    </source>
</evidence>
<evidence type="ECO:0000256" key="2">
    <source>
        <dbReference type="ARBA" id="ARBA00022679"/>
    </source>
</evidence>
<dbReference type="AlphaFoldDB" id="A0AAV3R844"/>
<dbReference type="FunFam" id="3.10.10.10:FF:000007">
    <property type="entry name" value="Retrovirus-related Pol polyprotein from transposon 17.6-like Protein"/>
    <property type="match status" value="1"/>
</dbReference>
<dbReference type="InterPro" id="IPR053134">
    <property type="entry name" value="RNA-dir_DNA_polymerase"/>
</dbReference>
<dbReference type="Proteomes" id="UP001454036">
    <property type="component" value="Unassembled WGS sequence"/>
</dbReference>
<name>A0AAV3R844_LITER</name>
<dbReference type="PANTHER" id="PTHR24559">
    <property type="entry name" value="TRANSPOSON TY3-I GAG-POL POLYPROTEIN"/>
    <property type="match status" value="1"/>
</dbReference>
<reference evidence="9 10" key="1">
    <citation type="submission" date="2024-01" db="EMBL/GenBank/DDBJ databases">
        <title>The complete chloroplast genome sequence of Lithospermum erythrorhizon: insights into the phylogenetic relationship among Boraginaceae species and the maternal lineages of purple gromwells.</title>
        <authorList>
            <person name="Okada T."/>
            <person name="Watanabe K."/>
        </authorList>
    </citation>
    <scope>NUCLEOTIDE SEQUENCE [LARGE SCALE GENOMIC DNA]</scope>
</reference>
<feature type="domain" description="Reverse transcriptase" evidence="8">
    <location>
        <begin position="134"/>
        <end position="271"/>
    </location>
</feature>
<protein>
    <recommendedName>
        <fullName evidence="8">Reverse transcriptase domain-containing protein</fullName>
    </recommendedName>
</protein>
<organism evidence="9 10">
    <name type="scientific">Lithospermum erythrorhizon</name>
    <name type="common">Purple gromwell</name>
    <name type="synonym">Lithospermum officinale var. erythrorhizon</name>
    <dbReference type="NCBI Taxonomy" id="34254"/>
    <lineage>
        <taxon>Eukaryota</taxon>
        <taxon>Viridiplantae</taxon>
        <taxon>Streptophyta</taxon>
        <taxon>Embryophyta</taxon>
        <taxon>Tracheophyta</taxon>
        <taxon>Spermatophyta</taxon>
        <taxon>Magnoliopsida</taxon>
        <taxon>eudicotyledons</taxon>
        <taxon>Gunneridae</taxon>
        <taxon>Pentapetalae</taxon>
        <taxon>asterids</taxon>
        <taxon>lamiids</taxon>
        <taxon>Boraginales</taxon>
        <taxon>Boraginaceae</taxon>
        <taxon>Boraginoideae</taxon>
        <taxon>Lithospermeae</taxon>
        <taxon>Lithospermum</taxon>
    </lineage>
</organism>
<keyword evidence="6" id="KW-0378">Hydrolase</keyword>
<gene>
    <name evidence="9" type="ORF">LIER_41232</name>
</gene>
<keyword evidence="1" id="KW-0645">Protease</keyword>
<dbReference type="SUPFAM" id="SSF56672">
    <property type="entry name" value="DNA/RNA polymerases"/>
    <property type="match status" value="1"/>
</dbReference>
<evidence type="ECO:0000256" key="1">
    <source>
        <dbReference type="ARBA" id="ARBA00022670"/>
    </source>
</evidence>
<dbReference type="PROSITE" id="PS50878">
    <property type="entry name" value="RT_POL"/>
    <property type="match status" value="1"/>
</dbReference>
<dbReference type="InterPro" id="IPR000477">
    <property type="entry name" value="RT_dom"/>
</dbReference>
<dbReference type="EMBL" id="BAABME010025283">
    <property type="protein sequence ID" value="GAA0171836.1"/>
    <property type="molecule type" value="Genomic_DNA"/>
</dbReference>
<keyword evidence="7" id="KW-0695">RNA-directed DNA polymerase</keyword>
<evidence type="ECO:0000256" key="5">
    <source>
        <dbReference type="ARBA" id="ARBA00022759"/>
    </source>
</evidence>
<dbReference type="GO" id="GO:0006508">
    <property type="term" value="P:proteolysis"/>
    <property type="evidence" value="ECO:0007669"/>
    <property type="project" value="UniProtKB-KW"/>
</dbReference>
<keyword evidence="10" id="KW-1185">Reference proteome</keyword>
<evidence type="ECO:0000313" key="9">
    <source>
        <dbReference type="EMBL" id="GAA0171836.1"/>
    </source>
</evidence>
<keyword evidence="5" id="KW-0255">Endonuclease</keyword>
<comment type="caution">
    <text evidence="9">The sequence shown here is derived from an EMBL/GenBank/DDBJ whole genome shotgun (WGS) entry which is preliminary data.</text>
</comment>
<evidence type="ECO:0000256" key="4">
    <source>
        <dbReference type="ARBA" id="ARBA00022722"/>
    </source>
</evidence>
<dbReference type="GO" id="GO:0004519">
    <property type="term" value="F:endonuclease activity"/>
    <property type="evidence" value="ECO:0007669"/>
    <property type="project" value="UniProtKB-KW"/>
</dbReference>
<dbReference type="InterPro" id="IPR043502">
    <property type="entry name" value="DNA/RNA_pol_sf"/>
</dbReference>
<evidence type="ECO:0000256" key="6">
    <source>
        <dbReference type="ARBA" id="ARBA00022801"/>
    </source>
</evidence>
<keyword evidence="4" id="KW-0540">Nuclease</keyword>
<sequence>MYWLEKHHAMIDCHCKEIVISSARLLEIHFFGDRKILPSCLISALVARKLLKKECTSYLAHVVDMEKTKVKLEDVYIVREYTDVFPEELSGIPPEREVKFKIDLLPGTSPISMAPYRMAPAELKELKTQLQDLLDKGFIRPSISPWGAPVLFVKKKDGTLRLCIDFRQLNKVTIRNRYPLPKIEYLFDQLRGARIFSKIDLRSGYHQLKIKDEDVPKSAFRTRYGHYEFLVMPFGLTNAPAAFMDLMNRVFRPCLDKFVVVFIDDIFVGNQ</sequence>
<keyword evidence="3" id="KW-0548">Nucleotidyltransferase</keyword>
<evidence type="ECO:0000313" key="10">
    <source>
        <dbReference type="Proteomes" id="UP001454036"/>
    </source>
</evidence>
<evidence type="ECO:0000259" key="8">
    <source>
        <dbReference type="PROSITE" id="PS50878"/>
    </source>
</evidence>
<dbReference type="Gene3D" id="3.10.10.10">
    <property type="entry name" value="HIV Type 1 Reverse Transcriptase, subunit A, domain 1"/>
    <property type="match status" value="1"/>
</dbReference>
<evidence type="ECO:0000256" key="7">
    <source>
        <dbReference type="ARBA" id="ARBA00022918"/>
    </source>
</evidence>
<accession>A0AAV3R844</accession>
<dbReference type="Pfam" id="PF00078">
    <property type="entry name" value="RVT_1"/>
    <property type="match status" value="1"/>
</dbReference>
<keyword evidence="2" id="KW-0808">Transferase</keyword>
<dbReference type="CDD" id="cd01647">
    <property type="entry name" value="RT_LTR"/>
    <property type="match status" value="1"/>
</dbReference>
<dbReference type="GO" id="GO:0008233">
    <property type="term" value="F:peptidase activity"/>
    <property type="evidence" value="ECO:0007669"/>
    <property type="project" value="UniProtKB-KW"/>
</dbReference>
<dbReference type="GO" id="GO:0003964">
    <property type="term" value="F:RNA-directed DNA polymerase activity"/>
    <property type="evidence" value="ECO:0007669"/>
    <property type="project" value="UniProtKB-KW"/>
</dbReference>